<keyword evidence="4" id="KW-0436">Ligase</keyword>
<dbReference type="InterPro" id="IPR027417">
    <property type="entry name" value="P-loop_NTPase"/>
</dbReference>
<evidence type="ECO:0000256" key="3">
    <source>
        <dbReference type="ARBA" id="ARBA00022563"/>
    </source>
</evidence>
<dbReference type="GO" id="GO:0004329">
    <property type="term" value="F:formate-tetrahydrofolate ligase activity"/>
    <property type="evidence" value="ECO:0007669"/>
    <property type="project" value="UniProtKB-EC"/>
</dbReference>
<keyword evidence="6" id="KW-0067">ATP-binding</keyword>
<keyword evidence="5" id="KW-0547">Nucleotide-binding</keyword>
<dbReference type="SUPFAM" id="SSF52540">
    <property type="entry name" value="P-loop containing nucleoside triphosphate hydrolases"/>
    <property type="match status" value="1"/>
</dbReference>
<evidence type="ECO:0000256" key="1">
    <source>
        <dbReference type="ARBA" id="ARBA00004777"/>
    </source>
</evidence>
<evidence type="ECO:0000256" key="4">
    <source>
        <dbReference type="ARBA" id="ARBA00022598"/>
    </source>
</evidence>
<proteinExistence type="predicted"/>
<keyword evidence="3" id="KW-0554">One-carbon metabolism</keyword>
<sequence>MHDSSTNPELGRLLTDHRRGSAFALGPSALSTPDFRSSSLLPIAKTTTSLSPGFSPLRLRFVSSDSSLFNHRYPWRPRPFATAARTMAANKIDGTAIAKKIRGDLAAEVLERQKANPRFQPSLKIIQGKSSAELAQKKVDQFTKQGFGNLPICVAKTQYSLSHDPELKGAPTGFTVPIRDVRMAAGAGYLYALAADIQTIPGLPTAPGYLNVDVDVETGEIQGLF</sequence>
<accession>A0A0G4L688</accession>
<dbReference type="EMBL" id="CVQI01008002">
    <property type="protein sequence ID" value="CRK17484.1"/>
    <property type="molecule type" value="Genomic_DNA"/>
</dbReference>
<dbReference type="GO" id="GO:0006730">
    <property type="term" value="P:one-carbon metabolic process"/>
    <property type="evidence" value="ECO:0007669"/>
    <property type="project" value="UniProtKB-KW"/>
</dbReference>
<dbReference type="FunFam" id="3.10.410.10:FF:000001">
    <property type="entry name" value="Putative formate--tetrahydrofolate ligase"/>
    <property type="match status" value="1"/>
</dbReference>
<dbReference type="GO" id="GO:0005524">
    <property type="term" value="F:ATP binding"/>
    <property type="evidence" value="ECO:0007669"/>
    <property type="project" value="UniProtKB-KW"/>
</dbReference>
<dbReference type="EC" id="6.3.4.3" evidence="2"/>
<evidence type="ECO:0000256" key="5">
    <source>
        <dbReference type="ARBA" id="ARBA00022741"/>
    </source>
</evidence>
<protein>
    <recommendedName>
        <fullName evidence="2">formate--tetrahydrofolate ligase</fullName>
        <ecNumber evidence="2">6.3.4.3</ecNumber>
    </recommendedName>
</protein>
<evidence type="ECO:0000313" key="8">
    <source>
        <dbReference type="Proteomes" id="UP000045706"/>
    </source>
</evidence>
<dbReference type="InterPro" id="IPR000559">
    <property type="entry name" value="Formate_THF_ligase"/>
</dbReference>
<evidence type="ECO:0000256" key="2">
    <source>
        <dbReference type="ARBA" id="ARBA00012295"/>
    </source>
</evidence>
<evidence type="ECO:0000313" key="7">
    <source>
        <dbReference type="EMBL" id="CRK17484.1"/>
    </source>
</evidence>
<name>A0A0G4L688_VERLO</name>
<dbReference type="Proteomes" id="UP000045706">
    <property type="component" value="Unassembled WGS sequence"/>
</dbReference>
<reference evidence="8" key="1">
    <citation type="submission" date="2015-05" db="EMBL/GenBank/DDBJ databases">
        <authorList>
            <person name="Fogelqvist Johan"/>
        </authorList>
    </citation>
    <scope>NUCLEOTIDE SEQUENCE [LARGE SCALE GENOMIC DNA]</scope>
</reference>
<comment type="pathway">
    <text evidence="1">One-carbon metabolism; tetrahydrofolate interconversion.</text>
</comment>
<dbReference type="Gene3D" id="3.10.410.10">
    <property type="entry name" value="Formyltetrahydrofolate synthetase, domain 3"/>
    <property type="match status" value="1"/>
</dbReference>
<dbReference type="Pfam" id="PF01268">
    <property type="entry name" value="FTHFS"/>
    <property type="match status" value="1"/>
</dbReference>
<gene>
    <name evidence="7" type="ORF">BN1723_011303</name>
</gene>
<evidence type="ECO:0000256" key="6">
    <source>
        <dbReference type="ARBA" id="ARBA00022840"/>
    </source>
</evidence>
<organism evidence="7 8">
    <name type="scientific">Verticillium longisporum</name>
    <name type="common">Verticillium dahliae var. longisporum</name>
    <dbReference type="NCBI Taxonomy" id="100787"/>
    <lineage>
        <taxon>Eukaryota</taxon>
        <taxon>Fungi</taxon>
        <taxon>Dikarya</taxon>
        <taxon>Ascomycota</taxon>
        <taxon>Pezizomycotina</taxon>
        <taxon>Sordariomycetes</taxon>
        <taxon>Hypocreomycetidae</taxon>
        <taxon>Glomerellales</taxon>
        <taxon>Plectosphaerellaceae</taxon>
        <taxon>Verticillium</taxon>
    </lineage>
</organism>
<dbReference type="AlphaFoldDB" id="A0A0G4L688"/>